<dbReference type="InterPro" id="IPR036404">
    <property type="entry name" value="Jacalin-like_lectin_dom_sf"/>
</dbReference>
<dbReference type="Gene3D" id="1.20.190.10">
    <property type="entry name" value="Pesticidal crystal protein, N-terminal domain"/>
    <property type="match status" value="1"/>
</dbReference>
<feature type="coiled-coil region" evidence="1">
    <location>
        <begin position="55"/>
        <end position="82"/>
    </location>
</feature>
<dbReference type="SUPFAM" id="SSF51101">
    <property type="entry name" value="Mannose-binding lectins"/>
    <property type="match status" value="1"/>
</dbReference>
<feature type="domain" description="Jacalin-type lectin" evidence="2">
    <location>
        <begin position="306"/>
        <end position="391"/>
    </location>
</feature>
<dbReference type="EMBL" id="CAJVPY010000134">
    <property type="protein sequence ID" value="CAG8452351.1"/>
    <property type="molecule type" value="Genomic_DNA"/>
</dbReference>
<dbReference type="Proteomes" id="UP000789405">
    <property type="component" value="Unassembled WGS sequence"/>
</dbReference>
<evidence type="ECO:0000313" key="4">
    <source>
        <dbReference type="Proteomes" id="UP000789405"/>
    </source>
</evidence>
<sequence length="432" mass="50095">MSEKWDNTMLNFVNAISKDTQCTELIKILVENFFNDDSLGIFTLISERSKDILHKDEVEKELKQRRNTIERIKQNLINYRDAPKECRADHMKSLVELCDSFYNNLVTGKNMDNVQLITIAITFVFVHLTILRERNRHSKEIYSKENKAYETDLTQKVQDYKQYFISMYDRWEDWRKAFIHIKGRENHAITTFPCLVHDTFHELFITYKYPNSIDEAMWKKYQELCNHGQFAFLNEAKDIFMNAYLFTFDLNKFLPNNWSAPSEAPNKKIGTLYYGIVGKVTIPHPMEYETDYEEPFKLSSDEPGIITGLNIHYSDVVHGFTIKYKGGTVTSVGDVKGGEATTVRGLDEENYITSVEVYFSDRVISGLQFYFNGNRNTEILGSDVNANRFVGGPTTDFKLAAIQMASSKSHSKKLDCLGYTLLVFEHLRIAKD</sequence>
<dbReference type="OrthoDB" id="2338724at2759"/>
<gene>
    <name evidence="3" type="ORF">DERYTH_LOCUS582</name>
</gene>
<evidence type="ECO:0000313" key="3">
    <source>
        <dbReference type="EMBL" id="CAG8452351.1"/>
    </source>
</evidence>
<keyword evidence="1" id="KW-0175">Coiled coil</keyword>
<name>A0A9N8YVM6_9GLOM</name>
<dbReference type="InterPro" id="IPR036716">
    <property type="entry name" value="Pest_crys_N_sf"/>
</dbReference>
<dbReference type="Pfam" id="PF01419">
    <property type="entry name" value="Jacalin"/>
    <property type="match status" value="1"/>
</dbReference>
<dbReference type="AlphaFoldDB" id="A0A9N8YVM6"/>
<keyword evidence="4" id="KW-1185">Reference proteome</keyword>
<evidence type="ECO:0000259" key="2">
    <source>
        <dbReference type="Pfam" id="PF01419"/>
    </source>
</evidence>
<protein>
    <submittedName>
        <fullName evidence="3">20396_t:CDS:1</fullName>
    </submittedName>
</protein>
<dbReference type="Gene3D" id="2.100.10.30">
    <property type="entry name" value="Jacalin-like lectin domain"/>
    <property type="match status" value="1"/>
</dbReference>
<comment type="caution">
    <text evidence="3">The sequence shown here is derived from an EMBL/GenBank/DDBJ whole genome shotgun (WGS) entry which is preliminary data.</text>
</comment>
<dbReference type="InterPro" id="IPR001229">
    <property type="entry name" value="Jacalin-like_lectin_dom"/>
</dbReference>
<organism evidence="3 4">
    <name type="scientific">Dentiscutata erythropus</name>
    <dbReference type="NCBI Taxonomy" id="1348616"/>
    <lineage>
        <taxon>Eukaryota</taxon>
        <taxon>Fungi</taxon>
        <taxon>Fungi incertae sedis</taxon>
        <taxon>Mucoromycota</taxon>
        <taxon>Glomeromycotina</taxon>
        <taxon>Glomeromycetes</taxon>
        <taxon>Diversisporales</taxon>
        <taxon>Gigasporaceae</taxon>
        <taxon>Dentiscutata</taxon>
    </lineage>
</organism>
<evidence type="ECO:0000256" key="1">
    <source>
        <dbReference type="SAM" id="Coils"/>
    </source>
</evidence>
<proteinExistence type="predicted"/>
<reference evidence="3" key="1">
    <citation type="submission" date="2021-06" db="EMBL/GenBank/DDBJ databases">
        <authorList>
            <person name="Kallberg Y."/>
            <person name="Tangrot J."/>
            <person name="Rosling A."/>
        </authorList>
    </citation>
    <scope>NUCLEOTIDE SEQUENCE</scope>
    <source>
        <strain evidence="3">MA453B</strain>
    </source>
</reference>
<dbReference type="GO" id="GO:0090729">
    <property type="term" value="F:toxin activity"/>
    <property type="evidence" value="ECO:0007669"/>
    <property type="project" value="InterPro"/>
</dbReference>
<accession>A0A9N8YVM6</accession>